<dbReference type="NCBIfam" id="NF004847">
    <property type="entry name" value="PRK06198.1"/>
    <property type="match status" value="1"/>
</dbReference>
<dbReference type="CDD" id="cd05233">
    <property type="entry name" value="SDR_c"/>
    <property type="match status" value="1"/>
</dbReference>
<dbReference type="InterPro" id="IPR002347">
    <property type="entry name" value="SDR_fam"/>
</dbReference>
<comment type="similarity">
    <text evidence="1">Belongs to the short-chain dehydrogenases/reductases (SDR) family.</text>
</comment>
<name>A0A398BT67_9RHOB</name>
<accession>A0A398BT67</accession>
<evidence type="ECO:0000256" key="2">
    <source>
        <dbReference type="ARBA" id="ARBA00023002"/>
    </source>
</evidence>
<sequence>MRDHSQTVAVIAGGAQGLGLAIAERLIAEGCHRLAIADRAVAQGEAAAAQLRGSGVDVLFLPADMGVVAEASAIIDRAADHFGRVTALVNSAAATDRGSILDTTPERFDHIFAVNTRGAFFALQRFAQLAIRNGHPAQAVNILSMVIHGGQSFLAPYSASKAALANITKNAALTLRRHRIRVNGINCGWMDTPGEDLIQRTYHGAGDGWLAEVEAKQPMGMLLKPAHVAGLASFMLSDASGVMTGALVDFDQQIAGAYPE</sequence>
<dbReference type="PROSITE" id="PS00061">
    <property type="entry name" value="ADH_SHORT"/>
    <property type="match status" value="1"/>
</dbReference>
<dbReference type="RefSeq" id="WP_119136051.1">
    <property type="nucleotide sequence ID" value="NZ_QXXQ01000012.1"/>
</dbReference>
<dbReference type="InterPro" id="IPR057326">
    <property type="entry name" value="KR_dom"/>
</dbReference>
<dbReference type="PANTHER" id="PTHR24321:SF8">
    <property type="entry name" value="ESTRADIOL 17-BETA-DEHYDROGENASE 8-RELATED"/>
    <property type="match status" value="1"/>
</dbReference>
<dbReference type="SUPFAM" id="SSF51735">
    <property type="entry name" value="NAD(P)-binding Rossmann-fold domains"/>
    <property type="match status" value="1"/>
</dbReference>
<dbReference type="GO" id="GO:0016491">
    <property type="term" value="F:oxidoreductase activity"/>
    <property type="evidence" value="ECO:0007669"/>
    <property type="project" value="UniProtKB-KW"/>
</dbReference>
<feature type="domain" description="Ketoreductase" evidence="4">
    <location>
        <begin position="7"/>
        <end position="192"/>
    </location>
</feature>
<evidence type="ECO:0000259" key="4">
    <source>
        <dbReference type="SMART" id="SM00822"/>
    </source>
</evidence>
<evidence type="ECO:0000313" key="6">
    <source>
        <dbReference type="Proteomes" id="UP000266649"/>
    </source>
</evidence>
<organism evidence="5 6">
    <name type="scientific">Gemmobacter lutimaris</name>
    <dbReference type="NCBI Taxonomy" id="2306023"/>
    <lineage>
        <taxon>Bacteria</taxon>
        <taxon>Pseudomonadati</taxon>
        <taxon>Pseudomonadota</taxon>
        <taxon>Alphaproteobacteria</taxon>
        <taxon>Rhodobacterales</taxon>
        <taxon>Paracoccaceae</taxon>
        <taxon>Gemmobacter</taxon>
    </lineage>
</organism>
<dbReference type="Gene3D" id="3.40.50.720">
    <property type="entry name" value="NAD(P)-binding Rossmann-like Domain"/>
    <property type="match status" value="1"/>
</dbReference>
<dbReference type="InterPro" id="IPR036291">
    <property type="entry name" value="NAD(P)-bd_dom_sf"/>
</dbReference>
<dbReference type="AlphaFoldDB" id="A0A398BT67"/>
<dbReference type="SMART" id="SM00822">
    <property type="entry name" value="PKS_KR"/>
    <property type="match status" value="1"/>
</dbReference>
<dbReference type="OrthoDB" id="7157698at2"/>
<gene>
    <name evidence="5" type="ORF">D2N39_17450</name>
</gene>
<comment type="caution">
    <text evidence="5">The sequence shown here is derived from an EMBL/GenBank/DDBJ whole genome shotgun (WGS) entry which is preliminary data.</text>
</comment>
<evidence type="ECO:0000313" key="5">
    <source>
        <dbReference type="EMBL" id="RID90553.1"/>
    </source>
</evidence>
<proteinExistence type="inferred from homology"/>
<dbReference type="Pfam" id="PF13561">
    <property type="entry name" value="adh_short_C2"/>
    <property type="match status" value="1"/>
</dbReference>
<keyword evidence="2" id="KW-0560">Oxidoreductase</keyword>
<dbReference type="Proteomes" id="UP000266649">
    <property type="component" value="Unassembled WGS sequence"/>
</dbReference>
<dbReference type="EMBL" id="QXXQ01000012">
    <property type="protein sequence ID" value="RID90553.1"/>
    <property type="molecule type" value="Genomic_DNA"/>
</dbReference>
<reference evidence="5 6" key="1">
    <citation type="submission" date="2018-09" db="EMBL/GenBank/DDBJ databases">
        <title>Gemmobacter lutimaris sp. nov., a marine bacterium isolated from tidal flat.</title>
        <authorList>
            <person name="Lee D.W."/>
            <person name="Yoo Y."/>
            <person name="Kim J.-J."/>
            <person name="Kim B.S."/>
        </authorList>
    </citation>
    <scope>NUCLEOTIDE SEQUENCE [LARGE SCALE GENOMIC DNA]</scope>
    <source>
        <strain evidence="5 6">YJ-T1-11</strain>
    </source>
</reference>
<keyword evidence="6" id="KW-1185">Reference proteome</keyword>
<dbReference type="PRINTS" id="PR00081">
    <property type="entry name" value="GDHRDH"/>
</dbReference>
<dbReference type="FunFam" id="3.40.50.720:FF:000084">
    <property type="entry name" value="Short-chain dehydrogenase reductase"/>
    <property type="match status" value="1"/>
</dbReference>
<dbReference type="PRINTS" id="PR00080">
    <property type="entry name" value="SDRFAMILY"/>
</dbReference>
<keyword evidence="3" id="KW-0520">NAD</keyword>
<dbReference type="PANTHER" id="PTHR24321">
    <property type="entry name" value="DEHYDROGENASES, SHORT CHAIN"/>
    <property type="match status" value="1"/>
</dbReference>
<protein>
    <submittedName>
        <fullName evidence="5">SDR family oxidoreductase</fullName>
    </submittedName>
</protein>
<dbReference type="InterPro" id="IPR020904">
    <property type="entry name" value="Sc_DH/Rdtase_CS"/>
</dbReference>
<evidence type="ECO:0000256" key="1">
    <source>
        <dbReference type="ARBA" id="ARBA00006484"/>
    </source>
</evidence>
<evidence type="ECO:0000256" key="3">
    <source>
        <dbReference type="ARBA" id="ARBA00023027"/>
    </source>
</evidence>